<keyword evidence="1" id="KW-1133">Transmembrane helix</keyword>
<dbReference type="GeneID" id="5144063"/>
<dbReference type="STRING" id="351160.LRC300"/>
<dbReference type="AlphaFoldDB" id="Q0W8L9"/>
<name>Q0W8L9_METAR</name>
<dbReference type="RefSeq" id="WP_012037216.1">
    <property type="nucleotide sequence ID" value="NC_009464.1"/>
</dbReference>
<gene>
    <name evidence="2" type="ORF">LRC300</name>
</gene>
<protein>
    <submittedName>
        <fullName evidence="2">Uncharacterized protein</fullName>
    </submittedName>
</protein>
<sequence length="201" mass="21126">MAVNKMALTVGLLITALFIIPASAMAAGGTISGKVDFPAASSFPENVTETTTNLTVSDLTIYAVNIQTGFANVTNPNPDGTYQIPVTDDGLYQIYVKPDAIADTSRGPDFPQIVQYPNREGTRVYVVNMQGKDITNADIKGYAPGYYQPPNDLTLTSDVPAATDVTIPQTSPTAAPTPGFVSLIALAGMIIAAAAILQRKN</sequence>
<dbReference type="Proteomes" id="UP000000663">
    <property type="component" value="Chromosome"/>
</dbReference>
<evidence type="ECO:0000313" key="3">
    <source>
        <dbReference type="Proteomes" id="UP000000663"/>
    </source>
</evidence>
<proteinExistence type="predicted"/>
<organism evidence="2 3">
    <name type="scientific">Methanocella arvoryzae (strain DSM 22066 / NBRC 105507 / MRE50)</name>
    <dbReference type="NCBI Taxonomy" id="351160"/>
    <lineage>
        <taxon>Archaea</taxon>
        <taxon>Methanobacteriati</taxon>
        <taxon>Methanobacteriota</taxon>
        <taxon>Stenosarchaea group</taxon>
        <taxon>Methanomicrobia</taxon>
        <taxon>Methanocellales</taxon>
        <taxon>Methanocellaceae</taxon>
        <taxon>Methanocella</taxon>
    </lineage>
</organism>
<keyword evidence="1" id="KW-0472">Membrane</keyword>
<accession>Q0W8L9</accession>
<evidence type="ECO:0000256" key="1">
    <source>
        <dbReference type="SAM" id="Phobius"/>
    </source>
</evidence>
<evidence type="ECO:0000313" key="2">
    <source>
        <dbReference type="EMBL" id="CAJ35274.1"/>
    </source>
</evidence>
<dbReference type="EMBL" id="AM114193">
    <property type="protein sequence ID" value="CAJ35274.1"/>
    <property type="molecule type" value="Genomic_DNA"/>
</dbReference>
<reference evidence="2 3" key="1">
    <citation type="journal article" date="2006" name="Science">
        <title>Genome of rice cluster I archaea -- the key methane producers in the rice rhizosphere.</title>
        <authorList>
            <person name="Erkel C."/>
            <person name="Kube M."/>
            <person name="Reinhardt R."/>
            <person name="Liesack W."/>
        </authorList>
    </citation>
    <scope>NUCLEOTIDE SEQUENCE [LARGE SCALE GENOMIC DNA]</scope>
    <source>
        <strain evidence="3">DSM 22066 / NBRC 105507 / MRE50</strain>
    </source>
</reference>
<feature type="transmembrane region" description="Helical" evidence="1">
    <location>
        <begin position="179"/>
        <end position="197"/>
    </location>
</feature>
<keyword evidence="3" id="KW-1185">Reference proteome</keyword>
<dbReference type="KEGG" id="rci:LRC300"/>
<keyword evidence="1" id="KW-0812">Transmembrane</keyword>